<dbReference type="Proteomes" id="UP001321047">
    <property type="component" value="Unassembled WGS sequence"/>
</dbReference>
<dbReference type="InterPro" id="IPR055927">
    <property type="entry name" value="DUF7504"/>
</dbReference>
<protein>
    <submittedName>
        <fullName evidence="1">Uncharacterized protein</fullName>
    </submittedName>
</protein>
<dbReference type="AlphaFoldDB" id="A0AAP3E5B6"/>
<gene>
    <name evidence="1" type="ORF">OB919_05105</name>
</gene>
<dbReference type="RefSeq" id="WP_342807050.1">
    <property type="nucleotide sequence ID" value="NZ_JAOPJZ010000002.1"/>
</dbReference>
<keyword evidence="2" id="KW-1185">Reference proteome</keyword>
<comment type="caution">
    <text evidence="1">The sequence shown here is derived from an EMBL/GenBank/DDBJ whole genome shotgun (WGS) entry which is preliminary data.</text>
</comment>
<dbReference type="Pfam" id="PF24336">
    <property type="entry name" value="DUF7504"/>
    <property type="match status" value="1"/>
</dbReference>
<dbReference type="EMBL" id="JAOPJZ010000002">
    <property type="protein sequence ID" value="MCU4751363.1"/>
    <property type="molecule type" value="Genomic_DNA"/>
</dbReference>
<name>A0AAP3E5B6_9EURY</name>
<reference evidence="1 2" key="1">
    <citation type="submission" date="2022-09" db="EMBL/GenBank/DDBJ databases">
        <title>Enrichment on poylsaccharides allowed isolation of novel metabolic and taxonomic groups of Haloarchaea.</title>
        <authorList>
            <person name="Sorokin D.Y."/>
            <person name="Elcheninov A.G."/>
            <person name="Khizhniak T.V."/>
            <person name="Kolganova T.V."/>
            <person name="Kublanov I.V."/>
        </authorList>
    </citation>
    <scope>NUCLEOTIDE SEQUENCE [LARGE SCALE GENOMIC DNA]</scope>
    <source>
        <strain evidence="1 2">AArc-curdl1</strain>
    </source>
</reference>
<proteinExistence type="predicted"/>
<evidence type="ECO:0000313" key="1">
    <source>
        <dbReference type="EMBL" id="MCU4751363.1"/>
    </source>
</evidence>
<accession>A0AAP3E5B6</accession>
<organism evidence="1 2">
    <name type="scientific">Natronosalvus hydrolyticus</name>
    <dbReference type="NCBI Taxonomy" id="2979988"/>
    <lineage>
        <taxon>Archaea</taxon>
        <taxon>Methanobacteriati</taxon>
        <taxon>Methanobacteriota</taxon>
        <taxon>Stenosarchaea group</taxon>
        <taxon>Halobacteria</taxon>
        <taxon>Halobacteriales</taxon>
        <taxon>Natrialbaceae</taxon>
        <taxon>Natronosalvus</taxon>
    </lineage>
</organism>
<sequence length="234" mass="26194">MDRYVEAFVRGDSPTECTPGFLQSRLELMKETGCNLLVTGSVAPEVTFHATRNLFGTDQAKTPRQRLLACTDLEPPANHYLLTGYEQPPERVTTSGIERGVTTVDSPIDHTLTSQSGWLRSYQRNLCESIADIDASVDGLEPSQFRLAFLTLRPILENDCSYETGQFLRVVTDVVEGVSGMAHYHLPVANESPLVEECIDHFDVQIQLRNPDGGSAETRWRFPDVETITPWHKL</sequence>
<evidence type="ECO:0000313" key="2">
    <source>
        <dbReference type="Proteomes" id="UP001321047"/>
    </source>
</evidence>